<gene>
    <name evidence="2" type="ORF">CYLTODRAFT_456365</name>
</gene>
<feature type="non-terminal residue" evidence="2">
    <location>
        <position position="1"/>
    </location>
</feature>
<dbReference type="EMBL" id="KN880592">
    <property type="protein sequence ID" value="KIY65397.1"/>
    <property type="molecule type" value="Genomic_DNA"/>
</dbReference>
<sequence>DVSHAPRFSSIQDQFYRKKKASSPTQSVEPPSMDDDAEDLAVHWLDQESEIVEGLFLGEDLAGHANLFHSRIIGILQDNASVPVAAPEASVPDELPQVGSNANYDYDYDI</sequence>
<evidence type="ECO:0000313" key="2">
    <source>
        <dbReference type="EMBL" id="KIY65397.1"/>
    </source>
</evidence>
<accession>A0A0D7B4I7</accession>
<dbReference type="AlphaFoldDB" id="A0A0D7B4I7"/>
<evidence type="ECO:0000313" key="3">
    <source>
        <dbReference type="Proteomes" id="UP000054007"/>
    </source>
</evidence>
<dbReference type="Proteomes" id="UP000054007">
    <property type="component" value="Unassembled WGS sequence"/>
</dbReference>
<name>A0A0D7B4I7_9AGAR</name>
<organism evidence="2 3">
    <name type="scientific">Cylindrobasidium torrendii FP15055 ss-10</name>
    <dbReference type="NCBI Taxonomy" id="1314674"/>
    <lineage>
        <taxon>Eukaryota</taxon>
        <taxon>Fungi</taxon>
        <taxon>Dikarya</taxon>
        <taxon>Basidiomycota</taxon>
        <taxon>Agaricomycotina</taxon>
        <taxon>Agaricomycetes</taxon>
        <taxon>Agaricomycetidae</taxon>
        <taxon>Agaricales</taxon>
        <taxon>Marasmiineae</taxon>
        <taxon>Physalacriaceae</taxon>
        <taxon>Cylindrobasidium</taxon>
    </lineage>
</organism>
<feature type="region of interest" description="Disordered" evidence="1">
    <location>
        <begin position="16"/>
        <end position="37"/>
    </location>
</feature>
<keyword evidence="3" id="KW-1185">Reference proteome</keyword>
<proteinExistence type="predicted"/>
<protein>
    <submittedName>
        <fullName evidence="2">Uncharacterized protein</fullName>
    </submittedName>
</protein>
<evidence type="ECO:0000256" key="1">
    <source>
        <dbReference type="SAM" id="MobiDB-lite"/>
    </source>
</evidence>
<feature type="region of interest" description="Disordered" evidence="1">
    <location>
        <begin position="88"/>
        <end position="110"/>
    </location>
</feature>
<reference evidence="2 3" key="1">
    <citation type="journal article" date="2015" name="Fungal Genet. Biol.">
        <title>Evolution of novel wood decay mechanisms in Agaricales revealed by the genome sequences of Fistulina hepatica and Cylindrobasidium torrendii.</title>
        <authorList>
            <person name="Floudas D."/>
            <person name="Held B.W."/>
            <person name="Riley R."/>
            <person name="Nagy L.G."/>
            <person name="Koehler G."/>
            <person name="Ransdell A.S."/>
            <person name="Younus H."/>
            <person name="Chow J."/>
            <person name="Chiniquy J."/>
            <person name="Lipzen A."/>
            <person name="Tritt A."/>
            <person name="Sun H."/>
            <person name="Haridas S."/>
            <person name="LaButti K."/>
            <person name="Ohm R.A."/>
            <person name="Kues U."/>
            <person name="Blanchette R.A."/>
            <person name="Grigoriev I.V."/>
            <person name="Minto R.E."/>
            <person name="Hibbett D.S."/>
        </authorList>
    </citation>
    <scope>NUCLEOTIDE SEQUENCE [LARGE SCALE GENOMIC DNA]</scope>
    <source>
        <strain evidence="2 3">FP15055 ss-10</strain>
    </source>
</reference>